<reference evidence="2 3" key="1">
    <citation type="submission" date="2014-02" db="EMBL/GenBank/DDBJ databases">
        <title>Single nucleus genome sequencing reveals high similarity among nuclei of an endomycorrhizal fungus.</title>
        <authorList>
            <person name="Lin K."/>
            <person name="Geurts R."/>
            <person name="Zhang Z."/>
            <person name="Limpens E."/>
            <person name="Saunders D.G."/>
            <person name="Mu D."/>
            <person name="Pang E."/>
            <person name="Cao H."/>
            <person name="Cha H."/>
            <person name="Lin T."/>
            <person name="Zhou Q."/>
            <person name="Shang Y."/>
            <person name="Li Y."/>
            <person name="Ivanov S."/>
            <person name="Sharma T."/>
            <person name="Velzen R.V."/>
            <person name="Ruijter N.D."/>
            <person name="Aanen D.K."/>
            <person name="Win J."/>
            <person name="Kamoun S."/>
            <person name="Bisseling T."/>
            <person name="Huang S."/>
        </authorList>
    </citation>
    <scope>NUCLEOTIDE SEQUENCE [LARGE SCALE GENOMIC DNA]</scope>
    <source>
        <strain evidence="3">DAOM197198w</strain>
    </source>
</reference>
<comment type="caution">
    <text evidence="2">The sequence shown here is derived from an EMBL/GenBank/DDBJ whole genome shotgun (WGS) entry which is preliminary data.</text>
</comment>
<name>A0A015IDX1_RHIIW</name>
<dbReference type="OrthoDB" id="2415374at2759"/>
<proteinExistence type="predicted"/>
<feature type="compositionally biased region" description="Basic and acidic residues" evidence="1">
    <location>
        <begin position="80"/>
        <end position="89"/>
    </location>
</feature>
<protein>
    <submittedName>
        <fullName evidence="2">Uncharacterized protein</fullName>
    </submittedName>
</protein>
<dbReference type="AlphaFoldDB" id="A0A015IDX1"/>
<dbReference type="HOGENOM" id="CLU_148192_0_0_1"/>
<organism evidence="2 3">
    <name type="scientific">Rhizophagus irregularis (strain DAOM 197198w)</name>
    <name type="common">Glomus intraradices</name>
    <dbReference type="NCBI Taxonomy" id="1432141"/>
    <lineage>
        <taxon>Eukaryota</taxon>
        <taxon>Fungi</taxon>
        <taxon>Fungi incertae sedis</taxon>
        <taxon>Mucoromycota</taxon>
        <taxon>Glomeromycotina</taxon>
        <taxon>Glomeromycetes</taxon>
        <taxon>Glomerales</taxon>
        <taxon>Glomeraceae</taxon>
        <taxon>Rhizophagus</taxon>
    </lineage>
</organism>
<dbReference type="Proteomes" id="UP000022910">
    <property type="component" value="Unassembled WGS sequence"/>
</dbReference>
<keyword evidence="3" id="KW-1185">Reference proteome</keyword>
<feature type="compositionally biased region" description="Basic residues" evidence="1">
    <location>
        <begin position="95"/>
        <end position="109"/>
    </location>
</feature>
<accession>A0A015IDX1</accession>
<sequence>MSQPFLASMSESKISRSLFPQFTEEQLEEVSKIFKSSVNWTSYKKWVEDGKPYEEHDELIGIRKLENGSQRRPTGTVRGNVDRNGEHRNGSSSHHSVRKTARTTGKKGNRNTSPTRAT</sequence>
<evidence type="ECO:0000256" key="1">
    <source>
        <dbReference type="SAM" id="MobiDB-lite"/>
    </source>
</evidence>
<evidence type="ECO:0000313" key="2">
    <source>
        <dbReference type="EMBL" id="EXX52105.1"/>
    </source>
</evidence>
<dbReference type="EMBL" id="JEMT01029470">
    <property type="protein sequence ID" value="EXX52105.1"/>
    <property type="molecule type" value="Genomic_DNA"/>
</dbReference>
<evidence type="ECO:0000313" key="3">
    <source>
        <dbReference type="Proteomes" id="UP000022910"/>
    </source>
</evidence>
<gene>
    <name evidence="2" type="ORF">RirG_255920</name>
</gene>
<feature type="region of interest" description="Disordered" evidence="1">
    <location>
        <begin position="64"/>
        <end position="118"/>
    </location>
</feature>